<evidence type="ECO:0000313" key="3">
    <source>
        <dbReference type="EMBL" id="PRD68704.1"/>
    </source>
</evidence>
<dbReference type="Pfam" id="PF04101">
    <property type="entry name" value="Glyco_tran_28_C"/>
    <property type="match status" value="1"/>
</dbReference>
<dbReference type="AlphaFoldDB" id="A0A2S9KE44"/>
<evidence type="ECO:0000259" key="2">
    <source>
        <dbReference type="Pfam" id="PF04101"/>
    </source>
</evidence>
<dbReference type="PANTHER" id="PTHR43025:SF3">
    <property type="entry name" value="MONOGALACTOSYLDIACYLGLYCEROL SYNTHASE 1, CHLOROPLASTIC"/>
    <property type="match status" value="1"/>
</dbReference>
<evidence type="ECO:0000313" key="4">
    <source>
        <dbReference type="Proteomes" id="UP000238326"/>
    </source>
</evidence>
<gene>
    <name evidence="3" type="ORF">C6P61_09350</name>
</gene>
<dbReference type="Proteomes" id="UP000238326">
    <property type="component" value="Unassembled WGS sequence"/>
</dbReference>
<comment type="caution">
    <text evidence="3">The sequence shown here is derived from an EMBL/GenBank/DDBJ whole genome shotgun (WGS) entry which is preliminary data.</text>
</comment>
<dbReference type="GO" id="GO:0016758">
    <property type="term" value="F:hexosyltransferase activity"/>
    <property type="evidence" value="ECO:0007669"/>
    <property type="project" value="InterPro"/>
</dbReference>
<evidence type="ECO:0000256" key="1">
    <source>
        <dbReference type="SAM" id="Coils"/>
    </source>
</evidence>
<dbReference type="OrthoDB" id="9815663at2"/>
<dbReference type="Gene3D" id="3.40.50.2000">
    <property type="entry name" value="Glycogen Phosphorylase B"/>
    <property type="match status" value="1"/>
</dbReference>
<dbReference type="SUPFAM" id="SSF53756">
    <property type="entry name" value="UDP-Glycosyltransferase/glycogen phosphorylase"/>
    <property type="match status" value="1"/>
</dbReference>
<feature type="domain" description="Glycosyl transferase family 28 C-terminal" evidence="2">
    <location>
        <begin position="223"/>
        <end position="340"/>
    </location>
</feature>
<reference evidence="3 4" key="1">
    <citation type="submission" date="2018-03" db="EMBL/GenBank/DDBJ databases">
        <title>Comparative genomics illustrates the genes involved in a hyperalkaliphilic mechanisms of Serpentinomonas isolated from highly-alkaline calcium-rich serpentinized springs.</title>
        <authorList>
            <person name="Suzuki S."/>
            <person name="Ishii S."/>
            <person name="Walworth N."/>
            <person name="Bird L."/>
            <person name="Kuenen J.G."/>
            <person name="Nealson K.H."/>
        </authorList>
    </citation>
    <scope>NUCLEOTIDE SEQUENCE [LARGE SCALE GENOMIC DNA]</scope>
    <source>
        <strain evidence="3 4">83</strain>
    </source>
</reference>
<name>A0A2S9KE44_9BURK</name>
<proteinExistence type="predicted"/>
<protein>
    <submittedName>
        <fullName evidence="3">Galactosyldiacylglycerol synthase</fullName>
    </submittedName>
</protein>
<dbReference type="PANTHER" id="PTHR43025">
    <property type="entry name" value="MONOGALACTOSYLDIACYLGLYCEROL SYNTHASE"/>
    <property type="match status" value="1"/>
</dbReference>
<dbReference type="InterPro" id="IPR007235">
    <property type="entry name" value="Glyco_trans_28_C"/>
</dbReference>
<sequence length="397" mass="44591">MSTIDLVYFNAGGGHLASAQALSGVLQAQGSHWQVRLVNLFEVLDPQQRFRKLTGSAPEDWYNRRLARGWTLGMAQELKLLQGLIRLAHPKLTRQLQQHWLRTEPDIVVSLIPNFNRALHESLDSALPGRPYVTVLTDLADLPPHFWIEPGQAQHFICGTPRAVEQARAQGHAEDRIHATSGMIIRPDFYRPKMADRASERVRHGLDPQRETGIVMFGGHGSKAMLGIARRLAEQQLILVCGHNRALARQLRAEQAAAPRLVVEFSRDIPYYMQLADYFIGKPGPGSLSEAVQQGLPVIVVDNAWTMPQERYNADWVREQGVGVVHNSLRTLADAVQQLTARLDDYRANVSRIDNQALFEIPPLLSQILERSRVVEGLLKAHCASQRHHPVNLEHQS</sequence>
<accession>A0A2S9KE44</accession>
<dbReference type="RefSeq" id="WP_105729663.1">
    <property type="nucleotide sequence ID" value="NZ_PVLR01000024.1"/>
</dbReference>
<feature type="coiled-coil region" evidence="1">
    <location>
        <begin position="329"/>
        <end position="356"/>
    </location>
</feature>
<keyword evidence="4" id="KW-1185">Reference proteome</keyword>
<organism evidence="3 4">
    <name type="scientific">Malikia spinosa</name>
    <dbReference type="NCBI Taxonomy" id="86180"/>
    <lineage>
        <taxon>Bacteria</taxon>
        <taxon>Pseudomonadati</taxon>
        <taxon>Pseudomonadota</taxon>
        <taxon>Betaproteobacteria</taxon>
        <taxon>Burkholderiales</taxon>
        <taxon>Comamonadaceae</taxon>
        <taxon>Malikia</taxon>
    </lineage>
</organism>
<keyword evidence="1" id="KW-0175">Coiled coil</keyword>
<dbReference type="EMBL" id="PVLR01000024">
    <property type="protein sequence ID" value="PRD68704.1"/>
    <property type="molecule type" value="Genomic_DNA"/>
</dbReference>
<dbReference type="InterPro" id="IPR050519">
    <property type="entry name" value="Glycosyltransf_28_UgtP"/>
</dbReference>